<gene>
    <name evidence="3" type="ORF">ENO47_03595</name>
</gene>
<dbReference type="GO" id="GO:0005737">
    <property type="term" value="C:cytoplasm"/>
    <property type="evidence" value="ECO:0007669"/>
    <property type="project" value="TreeGrafter"/>
</dbReference>
<dbReference type="PANTHER" id="PTHR48100">
    <property type="entry name" value="BROAD-SPECIFICITY PHOSPHATASE YOR283W-RELATED"/>
    <property type="match status" value="1"/>
</dbReference>
<dbReference type="InterPro" id="IPR050275">
    <property type="entry name" value="PGM_Phosphatase"/>
</dbReference>
<feature type="binding site" evidence="2">
    <location>
        <position position="59"/>
    </location>
    <ligand>
        <name>substrate</name>
    </ligand>
</feature>
<dbReference type="AlphaFoldDB" id="A0A7C2V9Y0"/>
<organism evidence="3">
    <name type="scientific">Hydrogenobacter sp</name>
    <dbReference type="NCBI Taxonomy" id="2152829"/>
    <lineage>
        <taxon>Bacteria</taxon>
        <taxon>Pseudomonadati</taxon>
        <taxon>Aquificota</taxon>
        <taxon>Aquificia</taxon>
        <taxon>Aquificales</taxon>
        <taxon>Aquificaceae</taxon>
        <taxon>Hydrogenobacter</taxon>
    </lineage>
</organism>
<proteinExistence type="predicted"/>
<accession>A0A7C2V9Y0</accession>
<dbReference type="GO" id="GO:0016791">
    <property type="term" value="F:phosphatase activity"/>
    <property type="evidence" value="ECO:0007669"/>
    <property type="project" value="TreeGrafter"/>
</dbReference>
<name>A0A7C2V9Y0_9AQUI</name>
<dbReference type="CDD" id="cd07067">
    <property type="entry name" value="HP_PGM_like"/>
    <property type="match status" value="1"/>
</dbReference>
<dbReference type="Pfam" id="PF00300">
    <property type="entry name" value="His_Phos_1"/>
    <property type="match status" value="1"/>
</dbReference>
<dbReference type="PANTHER" id="PTHR48100:SF1">
    <property type="entry name" value="HISTIDINE PHOSPHATASE FAMILY PROTEIN-RELATED"/>
    <property type="match status" value="1"/>
</dbReference>
<dbReference type="EMBL" id="DSFP01000032">
    <property type="protein sequence ID" value="HEW45739.1"/>
    <property type="molecule type" value="Genomic_DNA"/>
</dbReference>
<dbReference type="InterPro" id="IPR013078">
    <property type="entry name" value="His_Pase_superF_clade-1"/>
</dbReference>
<comment type="caution">
    <text evidence="3">The sequence shown here is derived from an EMBL/GenBank/DDBJ whole genome shotgun (WGS) entry which is preliminary data.</text>
</comment>
<evidence type="ECO:0000256" key="1">
    <source>
        <dbReference type="PIRSR" id="PIRSR613078-1"/>
    </source>
</evidence>
<feature type="binding site" evidence="2">
    <location>
        <begin position="9"/>
        <end position="16"/>
    </location>
    <ligand>
        <name>substrate</name>
    </ligand>
</feature>
<feature type="active site" description="Tele-phosphohistidine intermediate" evidence="1">
    <location>
        <position position="10"/>
    </location>
</feature>
<protein>
    <submittedName>
        <fullName evidence="3">Histidine phosphatase family protein</fullName>
    </submittedName>
</protein>
<dbReference type="SMART" id="SM00855">
    <property type="entry name" value="PGAM"/>
    <property type="match status" value="1"/>
</dbReference>
<dbReference type="SUPFAM" id="SSF53254">
    <property type="entry name" value="Phosphoglycerate mutase-like"/>
    <property type="match status" value="1"/>
</dbReference>
<evidence type="ECO:0000313" key="3">
    <source>
        <dbReference type="EMBL" id="HEW45739.1"/>
    </source>
</evidence>
<dbReference type="Gene3D" id="3.40.50.1240">
    <property type="entry name" value="Phosphoglycerate mutase-like"/>
    <property type="match status" value="1"/>
</dbReference>
<dbReference type="InterPro" id="IPR029033">
    <property type="entry name" value="His_PPase_superfam"/>
</dbReference>
<feature type="active site" description="Proton donor/acceptor" evidence="1">
    <location>
        <position position="83"/>
    </location>
</feature>
<reference evidence="3" key="1">
    <citation type="journal article" date="2020" name="mSystems">
        <title>Genome- and Community-Level Interaction Insights into Carbon Utilization and Element Cycling Functions of Hydrothermarchaeota in Hydrothermal Sediment.</title>
        <authorList>
            <person name="Zhou Z."/>
            <person name="Liu Y."/>
            <person name="Xu W."/>
            <person name="Pan J."/>
            <person name="Luo Z.H."/>
            <person name="Li M."/>
        </authorList>
    </citation>
    <scope>NUCLEOTIDE SEQUENCE [LARGE SCALE GENOMIC DNA]</scope>
    <source>
        <strain evidence="3">SpSt-132</strain>
    </source>
</reference>
<sequence length="203" mass="23368">MNKNIYLLRHAQSEYNEKGIFQGRLDSDLTPLGFVQARLSAQEFLGKEIEVIYSSPQRRAYKTALTIADLLGLEVIVDERIREMSFGNYEGKKFWDLVEEEGHIFRAWLSNPVRNPLPTQENMEDFSKRVKSFLEDVINGPYKNLLVVAHGGTLHAMVCLATGLGLENLWNIHMDNTGFTLLSYNSGRFELKYLNRLCHREVL</sequence>
<evidence type="ECO:0000256" key="2">
    <source>
        <dbReference type="PIRSR" id="PIRSR613078-2"/>
    </source>
</evidence>